<dbReference type="InterPro" id="IPR020815">
    <property type="entry name" value="Ribosomal_bS6_CS"/>
</dbReference>
<keyword evidence="5" id="KW-0687">Ribonucleoprotein</keyword>
<feature type="compositionally biased region" description="Basic and acidic residues" evidence="6">
    <location>
        <begin position="171"/>
        <end position="182"/>
    </location>
</feature>
<keyword evidence="4" id="KW-0689">Ribosomal protein</keyword>
<evidence type="ECO:0000256" key="3">
    <source>
        <dbReference type="ARBA" id="ARBA00022884"/>
    </source>
</evidence>
<dbReference type="GO" id="GO:0005737">
    <property type="term" value="C:cytoplasm"/>
    <property type="evidence" value="ECO:0007669"/>
    <property type="project" value="UniProtKB-ARBA"/>
</dbReference>
<name>A0A381QTC2_9ZZZZ</name>
<keyword evidence="3" id="KW-0694">RNA-binding</keyword>
<gene>
    <name evidence="7" type="ORF">METZ01_LOCUS35496</name>
</gene>
<dbReference type="InterPro" id="IPR020814">
    <property type="entry name" value="Ribosomal_S6_plastid/chlpt"/>
</dbReference>
<proteinExistence type="inferred from homology"/>
<accession>A0A381QTC2</accession>
<protein>
    <recommendedName>
        <fullName evidence="8">30S ribosomal protein S6</fullName>
    </recommendedName>
</protein>
<dbReference type="InterPro" id="IPR014717">
    <property type="entry name" value="Transl_elong_EF1B/ribsomal_bS6"/>
</dbReference>
<evidence type="ECO:0000256" key="4">
    <source>
        <dbReference type="ARBA" id="ARBA00022980"/>
    </source>
</evidence>
<evidence type="ECO:0000256" key="5">
    <source>
        <dbReference type="ARBA" id="ARBA00023274"/>
    </source>
</evidence>
<evidence type="ECO:0000256" key="1">
    <source>
        <dbReference type="ARBA" id="ARBA00009512"/>
    </source>
</evidence>
<dbReference type="AlphaFoldDB" id="A0A381QTC2"/>
<dbReference type="Gene3D" id="3.30.70.60">
    <property type="match status" value="1"/>
</dbReference>
<dbReference type="PROSITE" id="PS01048">
    <property type="entry name" value="RIBOSOMAL_S6"/>
    <property type="match status" value="1"/>
</dbReference>
<dbReference type="GO" id="GO:0070181">
    <property type="term" value="F:small ribosomal subunit rRNA binding"/>
    <property type="evidence" value="ECO:0007669"/>
    <property type="project" value="TreeGrafter"/>
</dbReference>
<feature type="compositionally biased region" description="Basic and acidic residues" evidence="6">
    <location>
        <begin position="109"/>
        <end position="140"/>
    </location>
</feature>
<evidence type="ECO:0000256" key="2">
    <source>
        <dbReference type="ARBA" id="ARBA00022730"/>
    </source>
</evidence>
<feature type="region of interest" description="Disordered" evidence="6">
    <location>
        <begin position="107"/>
        <end position="182"/>
    </location>
</feature>
<dbReference type="GO" id="GO:0003735">
    <property type="term" value="F:structural constituent of ribosome"/>
    <property type="evidence" value="ECO:0007669"/>
    <property type="project" value="InterPro"/>
</dbReference>
<comment type="similarity">
    <text evidence="1">Belongs to the bacterial ribosomal protein bS6 family.</text>
</comment>
<dbReference type="PANTHER" id="PTHR21011">
    <property type="entry name" value="MITOCHONDRIAL 28S RIBOSOMAL PROTEIN S6"/>
    <property type="match status" value="1"/>
</dbReference>
<dbReference type="CDD" id="cd00473">
    <property type="entry name" value="bS6"/>
    <property type="match status" value="1"/>
</dbReference>
<dbReference type="InterPro" id="IPR000529">
    <property type="entry name" value="Ribosomal_bS6"/>
</dbReference>
<dbReference type="EMBL" id="UINC01001516">
    <property type="protein sequence ID" value="SUZ82642.1"/>
    <property type="molecule type" value="Genomic_DNA"/>
</dbReference>
<evidence type="ECO:0000313" key="7">
    <source>
        <dbReference type="EMBL" id="SUZ82642.1"/>
    </source>
</evidence>
<evidence type="ECO:0000256" key="6">
    <source>
        <dbReference type="SAM" id="MobiDB-lite"/>
    </source>
</evidence>
<sequence length="182" mass="20474">MTGYELVFITTPTLSEDDLAVVLKKFKKDLTGYGGKLIHEYVWGRRRLAYEIAGNDFGVYHAWYFTGSGKTVDELQRQFGYSDDVLRNQIVKKDDLDAEAAFLQNLIPPKEETAEKEPVQEKPAENATDVAEKVETKTEAETETVLEQNEAETVEKVETESEDKAEELTDDAGKDKTEAVDA</sequence>
<dbReference type="InterPro" id="IPR035980">
    <property type="entry name" value="Ribosomal_bS6_sf"/>
</dbReference>
<dbReference type="GO" id="GO:0005840">
    <property type="term" value="C:ribosome"/>
    <property type="evidence" value="ECO:0007669"/>
    <property type="project" value="UniProtKB-KW"/>
</dbReference>
<dbReference type="Pfam" id="PF01250">
    <property type="entry name" value="Ribosomal_S6"/>
    <property type="match status" value="1"/>
</dbReference>
<dbReference type="GO" id="GO:0006412">
    <property type="term" value="P:translation"/>
    <property type="evidence" value="ECO:0007669"/>
    <property type="project" value="InterPro"/>
</dbReference>
<dbReference type="PANTHER" id="PTHR21011:SF1">
    <property type="entry name" value="SMALL RIBOSOMAL SUBUNIT PROTEIN BS6M"/>
    <property type="match status" value="1"/>
</dbReference>
<evidence type="ECO:0008006" key="8">
    <source>
        <dbReference type="Google" id="ProtNLM"/>
    </source>
</evidence>
<dbReference type="HAMAP" id="MF_00360">
    <property type="entry name" value="Ribosomal_bS6"/>
    <property type="match status" value="1"/>
</dbReference>
<feature type="compositionally biased region" description="Acidic residues" evidence="6">
    <location>
        <begin position="141"/>
        <end position="152"/>
    </location>
</feature>
<organism evidence="7">
    <name type="scientific">marine metagenome</name>
    <dbReference type="NCBI Taxonomy" id="408172"/>
    <lineage>
        <taxon>unclassified sequences</taxon>
        <taxon>metagenomes</taxon>
        <taxon>ecological metagenomes</taxon>
    </lineage>
</organism>
<feature type="compositionally biased region" description="Acidic residues" evidence="6">
    <location>
        <begin position="160"/>
        <end position="170"/>
    </location>
</feature>
<dbReference type="NCBIfam" id="TIGR00166">
    <property type="entry name" value="S6"/>
    <property type="match status" value="1"/>
</dbReference>
<keyword evidence="2" id="KW-0699">rRNA-binding</keyword>
<dbReference type="SUPFAM" id="SSF54995">
    <property type="entry name" value="Ribosomal protein S6"/>
    <property type="match status" value="1"/>
</dbReference>
<dbReference type="GO" id="GO:1990904">
    <property type="term" value="C:ribonucleoprotein complex"/>
    <property type="evidence" value="ECO:0007669"/>
    <property type="project" value="UniProtKB-KW"/>
</dbReference>
<reference evidence="7" key="1">
    <citation type="submission" date="2018-05" db="EMBL/GenBank/DDBJ databases">
        <authorList>
            <person name="Lanie J.A."/>
            <person name="Ng W.-L."/>
            <person name="Kazmierczak K.M."/>
            <person name="Andrzejewski T.M."/>
            <person name="Davidsen T.M."/>
            <person name="Wayne K.J."/>
            <person name="Tettelin H."/>
            <person name="Glass J.I."/>
            <person name="Rusch D."/>
            <person name="Podicherti R."/>
            <person name="Tsui H.-C.T."/>
            <person name="Winkler M.E."/>
        </authorList>
    </citation>
    <scope>NUCLEOTIDE SEQUENCE</scope>
</reference>